<dbReference type="Gene3D" id="1.10.238.10">
    <property type="entry name" value="EF-hand"/>
    <property type="match status" value="1"/>
</dbReference>
<evidence type="ECO:0000313" key="5">
    <source>
        <dbReference type="EMBL" id="CAL4797901.1"/>
    </source>
</evidence>
<feature type="domain" description="EF-hand" evidence="3">
    <location>
        <begin position="134"/>
        <end position="169"/>
    </location>
</feature>
<reference evidence="4" key="1">
    <citation type="submission" date="2022-10" db="EMBL/GenBank/DDBJ databases">
        <authorList>
            <person name="Chen Y."/>
            <person name="Dougan E. K."/>
            <person name="Chan C."/>
            <person name="Rhodes N."/>
            <person name="Thang M."/>
        </authorList>
    </citation>
    <scope>NUCLEOTIDE SEQUENCE</scope>
</reference>
<dbReference type="InterPro" id="IPR002048">
    <property type="entry name" value="EF_hand_dom"/>
</dbReference>
<feature type="region of interest" description="Disordered" evidence="2">
    <location>
        <begin position="527"/>
        <end position="550"/>
    </location>
</feature>
<evidence type="ECO:0000259" key="3">
    <source>
        <dbReference type="PROSITE" id="PS50222"/>
    </source>
</evidence>
<gene>
    <name evidence="4" type="ORF">C1SCF055_LOCUS35846</name>
</gene>
<accession>A0A9P1GHP5</accession>
<evidence type="ECO:0000313" key="4">
    <source>
        <dbReference type="EMBL" id="CAI4010589.1"/>
    </source>
</evidence>
<dbReference type="EMBL" id="CAMXCT030004857">
    <property type="protein sequence ID" value="CAL4797901.1"/>
    <property type="molecule type" value="Genomic_DNA"/>
</dbReference>
<name>A0A9P1GHP5_9DINO</name>
<dbReference type="InterPro" id="IPR022074">
    <property type="entry name" value="DUF3626"/>
</dbReference>
<comment type="caution">
    <text evidence="4">The sequence shown here is derived from an EMBL/GenBank/DDBJ whole genome shotgun (WGS) entry which is preliminary data.</text>
</comment>
<dbReference type="CDD" id="cd00051">
    <property type="entry name" value="EFh"/>
    <property type="match status" value="1"/>
</dbReference>
<dbReference type="AlphaFoldDB" id="A0A9P1GHP5"/>
<proteinExistence type="predicted"/>
<dbReference type="SMART" id="SM00054">
    <property type="entry name" value="EFh"/>
    <property type="match status" value="2"/>
</dbReference>
<dbReference type="Pfam" id="PF12294">
    <property type="entry name" value="DUF3626"/>
    <property type="match status" value="1"/>
</dbReference>
<organism evidence="4">
    <name type="scientific">Cladocopium goreaui</name>
    <dbReference type="NCBI Taxonomy" id="2562237"/>
    <lineage>
        <taxon>Eukaryota</taxon>
        <taxon>Sar</taxon>
        <taxon>Alveolata</taxon>
        <taxon>Dinophyceae</taxon>
        <taxon>Suessiales</taxon>
        <taxon>Symbiodiniaceae</taxon>
        <taxon>Cladocopium</taxon>
    </lineage>
</organism>
<evidence type="ECO:0000256" key="1">
    <source>
        <dbReference type="ARBA" id="ARBA00022837"/>
    </source>
</evidence>
<dbReference type="InterPro" id="IPR018247">
    <property type="entry name" value="EF_Hand_1_Ca_BS"/>
</dbReference>
<keyword evidence="1" id="KW-0106">Calcium</keyword>
<dbReference type="GO" id="GO:0005509">
    <property type="term" value="F:calcium ion binding"/>
    <property type="evidence" value="ECO:0007669"/>
    <property type="project" value="InterPro"/>
</dbReference>
<dbReference type="Proteomes" id="UP001152797">
    <property type="component" value="Unassembled WGS sequence"/>
</dbReference>
<keyword evidence="6" id="KW-1185">Reference proteome</keyword>
<protein>
    <submittedName>
        <fullName evidence="5">Sodium/potassium/calcium exchanger 2</fullName>
    </submittedName>
</protein>
<dbReference type="PROSITE" id="PS00018">
    <property type="entry name" value="EF_HAND_1"/>
    <property type="match status" value="2"/>
</dbReference>
<evidence type="ECO:0000256" key="2">
    <source>
        <dbReference type="SAM" id="MobiDB-lite"/>
    </source>
</evidence>
<feature type="domain" description="EF-hand" evidence="3">
    <location>
        <begin position="98"/>
        <end position="133"/>
    </location>
</feature>
<dbReference type="OrthoDB" id="5982664at2759"/>
<reference evidence="5 6" key="2">
    <citation type="submission" date="2024-05" db="EMBL/GenBank/DDBJ databases">
        <authorList>
            <person name="Chen Y."/>
            <person name="Shah S."/>
            <person name="Dougan E. K."/>
            <person name="Thang M."/>
            <person name="Chan C."/>
        </authorList>
    </citation>
    <scope>NUCLEOTIDE SEQUENCE [LARGE SCALE GENOMIC DNA]</scope>
</reference>
<evidence type="ECO:0000313" key="6">
    <source>
        <dbReference type="Proteomes" id="UP001152797"/>
    </source>
</evidence>
<dbReference type="InterPro" id="IPR011992">
    <property type="entry name" value="EF-hand-dom_pair"/>
</dbReference>
<dbReference type="EMBL" id="CAMXCT010004857">
    <property type="protein sequence ID" value="CAI4010589.1"/>
    <property type="molecule type" value="Genomic_DNA"/>
</dbReference>
<dbReference type="EMBL" id="CAMXCT020004857">
    <property type="protein sequence ID" value="CAL1163964.1"/>
    <property type="molecule type" value="Genomic_DNA"/>
</dbReference>
<sequence>MEFFRSVTDALTGGCCAATGQDGYEINFSVLDLKDMQVVAACKGHQEKLLEMFKKRPYLQKEEHQLAYFVKECCKAIMKGDSDEAQNGLDILEMQLDNEDKMIAAAFNKFDTDRSGKLAGSEVQFMLDYLGFPDSQDDVDKLLKVLDSDKDGHVSFDEFIHYVGKLGGSSKLFEVRRKQIQERAGFTDSAHDPEKLRILLQESGISPEAQAHWKLTASESELDSAAMMRPCQQAAIRHIRHLAQENHERALPKLQERVKKLGYTDTDLWMVLSWIRELAPIIVHINLDKVGKFFLEDSHYRNQFETNTSGGLLKTSAREKWERGLFGTAYDGANAFERPKYGVQNIWNDHRGVMGAKQYGDSYIILKDVRLRCTLSPQDSANLPARRLAVLDYYAHVLLEYSDKELKETIRVAEKGDEKVGNSEQVIEKWGMYKEAQLHGEIDLDKHVDSLVVHERHRAKHADFVKKICEKHGWKMRWMDEMRAHLHERQGGVELDMKEWQAKLKKLGRASTEALDDKMKYLADFGSLHPVPEGTEGTEGYASRSGNRQG</sequence>
<dbReference type="Pfam" id="PF13499">
    <property type="entry name" value="EF-hand_7"/>
    <property type="match status" value="1"/>
</dbReference>
<dbReference type="PROSITE" id="PS50222">
    <property type="entry name" value="EF_HAND_2"/>
    <property type="match status" value="2"/>
</dbReference>
<dbReference type="SUPFAM" id="SSF47473">
    <property type="entry name" value="EF-hand"/>
    <property type="match status" value="1"/>
</dbReference>